<dbReference type="CDD" id="cd02947">
    <property type="entry name" value="TRX_family"/>
    <property type="match status" value="1"/>
</dbReference>
<dbReference type="eggNOG" id="COG3118">
    <property type="taxonomic scope" value="Bacteria"/>
</dbReference>
<dbReference type="OrthoDB" id="9790390at2"/>
<dbReference type="GO" id="GO:0005829">
    <property type="term" value="C:cytosol"/>
    <property type="evidence" value="ECO:0007669"/>
    <property type="project" value="TreeGrafter"/>
</dbReference>
<feature type="disulfide bond" description="Redox-active" evidence="9">
    <location>
        <begin position="34"/>
        <end position="37"/>
    </location>
</feature>
<dbReference type="InterPro" id="IPR036249">
    <property type="entry name" value="Thioredoxin-like_sf"/>
</dbReference>
<dbReference type="PROSITE" id="PS51352">
    <property type="entry name" value="THIOREDOXIN_2"/>
    <property type="match status" value="1"/>
</dbReference>
<evidence type="ECO:0000256" key="4">
    <source>
        <dbReference type="ARBA" id="ARBA00023157"/>
    </source>
</evidence>
<dbReference type="GO" id="GO:0015035">
    <property type="term" value="F:protein-disulfide reductase activity"/>
    <property type="evidence" value="ECO:0007669"/>
    <property type="project" value="UniProtKB-UniRule"/>
</dbReference>
<dbReference type="Pfam" id="PF00085">
    <property type="entry name" value="Thioredoxin"/>
    <property type="match status" value="1"/>
</dbReference>
<dbReference type="GO" id="GO:0045454">
    <property type="term" value="P:cell redox homeostasis"/>
    <property type="evidence" value="ECO:0007669"/>
    <property type="project" value="TreeGrafter"/>
</dbReference>
<proteinExistence type="inferred from homology"/>
<dbReference type="KEGG" id="phm:PSMK_18750"/>
<dbReference type="PRINTS" id="PR00421">
    <property type="entry name" value="THIOREDOXIN"/>
</dbReference>
<dbReference type="PANTHER" id="PTHR45663:SF11">
    <property type="entry name" value="GEO12009P1"/>
    <property type="match status" value="1"/>
</dbReference>
<sequence>MASEAVQEFTDTNFQSEVLEADTPVVVDFWAEWCMPCRMLTPTIEKLATDYDGKVKVGKLDTDANREVSVKHEITAIPTVLVFKGGEVVKKFVGVTQEAEFKAELDKLAS</sequence>
<dbReference type="NCBIfam" id="TIGR01068">
    <property type="entry name" value="thioredoxin"/>
    <property type="match status" value="1"/>
</dbReference>
<feature type="active site" description="Nucleophile" evidence="8">
    <location>
        <position position="34"/>
    </location>
</feature>
<feature type="site" description="Contributes to redox potential value" evidence="8">
    <location>
        <position position="36"/>
    </location>
</feature>
<dbReference type="FunFam" id="3.40.30.10:FF:000001">
    <property type="entry name" value="Thioredoxin"/>
    <property type="match status" value="1"/>
</dbReference>
<dbReference type="SUPFAM" id="SSF52833">
    <property type="entry name" value="Thioredoxin-like"/>
    <property type="match status" value="1"/>
</dbReference>
<keyword evidence="5 9" id="KW-0676">Redox-active center</keyword>
<dbReference type="PANTHER" id="PTHR45663">
    <property type="entry name" value="GEO12009P1"/>
    <property type="match status" value="1"/>
</dbReference>
<evidence type="ECO:0000256" key="1">
    <source>
        <dbReference type="ARBA" id="ARBA00008987"/>
    </source>
</evidence>
<dbReference type="InterPro" id="IPR005746">
    <property type="entry name" value="Thioredoxin"/>
</dbReference>
<dbReference type="STRING" id="1142394.PSMK_18750"/>
<evidence type="ECO:0000256" key="7">
    <source>
        <dbReference type="PIRNR" id="PIRNR000077"/>
    </source>
</evidence>
<protein>
    <recommendedName>
        <fullName evidence="6 7">Thioredoxin</fullName>
    </recommendedName>
</protein>
<dbReference type="Gene3D" id="3.40.30.10">
    <property type="entry name" value="Glutaredoxin"/>
    <property type="match status" value="1"/>
</dbReference>
<accession>I0IFJ6</accession>
<dbReference type="PIRSF" id="PIRSF000077">
    <property type="entry name" value="Thioredoxin"/>
    <property type="match status" value="1"/>
</dbReference>
<evidence type="ECO:0000256" key="8">
    <source>
        <dbReference type="PIRSR" id="PIRSR000077-1"/>
    </source>
</evidence>
<dbReference type="EMBL" id="AP012338">
    <property type="protein sequence ID" value="BAM04034.1"/>
    <property type="molecule type" value="Genomic_DNA"/>
</dbReference>
<evidence type="ECO:0000256" key="3">
    <source>
        <dbReference type="ARBA" id="ARBA00022982"/>
    </source>
</evidence>
<evidence type="ECO:0000313" key="11">
    <source>
        <dbReference type="EMBL" id="BAM04034.1"/>
    </source>
</evidence>
<dbReference type="HOGENOM" id="CLU_090389_10_2_0"/>
<feature type="site" description="Deprotonates C-terminal active site Cys" evidence="8">
    <location>
        <position position="28"/>
    </location>
</feature>
<feature type="active site" description="Nucleophile" evidence="8">
    <location>
        <position position="37"/>
    </location>
</feature>
<keyword evidence="3" id="KW-0249">Electron transport</keyword>
<evidence type="ECO:0000259" key="10">
    <source>
        <dbReference type="PROSITE" id="PS51352"/>
    </source>
</evidence>
<dbReference type="RefSeq" id="WP_014437252.1">
    <property type="nucleotide sequence ID" value="NC_017080.1"/>
</dbReference>
<evidence type="ECO:0000256" key="2">
    <source>
        <dbReference type="ARBA" id="ARBA00022448"/>
    </source>
</evidence>
<keyword evidence="12" id="KW-1185">Reference proteome</keyword>
<evidence type="ECO:0000313" key="12">
    <source>
        <dbReference type="Proteomes" id="UP000007881"/>
    </source>
</evidence>
<keyword evidence="4 9" id="KW-1015">Disulfide bond</keyword>
<dbReference type="Proteomes" id="UP000007881">
    <property type="component" value="Chromosome"/>
</dbReference>
<evidence type="ECO:0000256" key="9">
    <source>
        <dbReference type="PIRSR" id="PIRSR000077-4"/>
    </source>
</evidence>
<keyword evidence="2" id="KW-0813">Transport</keyword>
<comment type="similarity">
    <text evidence="1 7">Belongs to the thioredoxin family.</text>
</comment>
<organism evidence="11 12">
    <name type="scientific">Phycisphaera mikurensis (strain NBRC 102666 / KCTC 22515 / FYK2301M01)</name>
    <dbReference type="NCBI Taxonomy" id="1142394"/>
    <lineage>
        <taxon>Bacteria</taxon>
        <taxon>Pseudomonadati</taxon>
        <taxon>Planctomycetota</taxon>
        <taxon>Phycisphaerae</taxon>
        <taxon>Phycisphaerales</taxon>
        <taxon>Phycisphaeraceae</taxon>
        <taxon>Phycisphaera</taxon>
    </lineage>
</organism>
<dbReference type="AlphaFoldDB" id="I0IFJ6"/>
<feature type="site" description="Contributes to redox potential value" evidence="8">
    <location>
        <position position="35"/>
    </location>
</feature>
<reference evidence="11 12" key="1">
    <citation type="submission" date="2012-02" db="EMBL/GenBank/DDBJ databases">
        <title>Complete genome sequence of Phycisphaera mikurensis NBRC 102666.</title>
        <authorList>
            <person name="Ankai A."/>
            <person name="Hosoyama A."/>
            <person name="Terui Y."/>
            <person name="Sekine M."/>
            <person name="Fukai R."/>
            <person name="Kato Y."/>
            <person name="Nakamura S."/>
            <person name="Yamada-Narita S."/>
            <person name="Kawakoshi A."/>
            <person name="Fukunaga Y."/>
            <person name="Yamazaki S."/>
            <person name="Fujita N."/>
        </authorList>
    </citation>
    <scope>NUCLEOTIDE SEQUENCE [LARGE SCALE GENOMIC DNA]</scope>
    <source>
        <strain evidence="12">NBRC 102666 / KCTC 22515 / FYK2301M01</strain>
    </source>
</reference>
<name>I0IFJ6_PHYMF</name>
<evidence type="ECO:0000256" key="6">
    <source>
        <dbReference type="NCBIfam" id="TIGR01068"/>
    </source>
</evidence>
<gene>
    <name evidence="11" type="primary">trxA</name>
    <name evidence="11" type="ordered locus">PSMK_18750</name>
</gene>
<feature type="domain" description="Thioredoxin" evidence="10">
    <location>
        <begin position="1"/>
        <end position="110"/>
    </location>
</feature>
<dbReference type="PATRIC" id="fig|1142394.8.peg.1932"/>
<dbReference type="InterPro" id="IPR013766">
    <property type="entry name" value="Thioredoxin_domain"/>
</dbReference>
<evidence type="ECO:0000256" key="5">
    <source>
        <dbReference type="ARBA" id="ARBA00023284"/>
    </source>
</evidence>